<comment type="subcellular location">
    <subcellularLocation>
        <location evidence="1">Cell membrane</location>
        <topology evidence="1">Single-pass type I membrane protein</topology>
    </subcellularLocation>
</comment>
<dbReference type="Gene3D" id="1.10.510.10">
    <property type="entry name" value="Transferase(Phosphotransferase) domain 1"/>
    <property type="match status" value="2"/>
</dbReference>
<dbReference type="EMBL" id="NBSK02000001">
    <property type="protein sequence ID" value="KAJ0224839.1"/>
    <property type="molecule type" value="Genomic_DNA"/>
</dbReference>
<keyword evidence="10" id="KW-0418">Kinase</keyword>
<dbReference type="PROSITE" id="PS00108">
    <property type="entry name" value="PROTEIN_KINASE_ST"/>
    <property type="match status" value="1"/>
</dbReference>
<dbReference type="PROSITE" id="PS50011">
    <property type="entry name" value="PROTEIN_KINASE_DOM"/>
    <property type="match status" value="2"/>
</dbReference>
<dbReference type="GO" id="GO:0004674">
    <property type="term" value="F:protein serine/threonine kinase activity"/>
    <property type="evidence" value="ECO:0007669"/>
    <property type="project" value="UniProtKB-KW"/>
</dbReference>
<evidence type="ECO:0000259" key="17">
    <source>
        <dbReference type="PROSITE" id="PS50011"/>
    </source>
</evidence>
<dbReference type="GO" id="GO:0005524">
    <property type="term" value="F:ATP binding"/>
    <property type="evidence" value="ECO:0007669"/>
    <property type="project" value="UniProtKB-UniRule"/>
</dbReference>
<keyword evidence="5" id="KW-0723">Serine/threonine-protein kinase</keyword>
<evidence type="ECO:0000256" key="12">
    <source>
        <dbReference type="ARBA" id="ARBA00022989"/>
    </source>
</evidence>
<protein>
    <recommendedName>
        <fullName evidence="17">Protein kinase domain-containing protein</fullName>
    </recommendedName>
</protein>
<evidence type="ECO:0000256" key="13">
    <source>
        <dbReference type="ARBA" id="ARBA00023136"/>
    </source>
</evidence>
<organism evidence="18 19">
    <name type="scientific">Lactuca sativa</name>
    <name type="common">Garden lettuce</name>
    <dbReference type="NCBI Taxonomy" id="4236"/>
    <lineage>
        <taxon>Eukaryota</taxon>
        <taxon>Viridiplantae</taxon>
        <taxon>Streptophyta</taxon>
        <taxon>Embryophyta</taxon>
        <taxon>Tracheophyta</taxon>
        <taxon>Spermatophyta</taxon>
        <taxon>Magnoliopsida</taxon>
        <taxon>eudicotyledons</taxon>
        <taxon>Gunneridae</taxon>
        <taxon>Pentapetalae</taxon>
        <taxon>asterids</taxon>
        <taxon>campanulids</taxon>
        <taxon>Asterales</taxon>
        <taxon>Asteraceae</taxon>
        <taxon>Cichorioideae</taxon>
        <taxon>Cichorieae</taxon>
        <taxon>Lactucinae</taxon>
        <taxon>Lactuca</taxon>
    </lineage>
</organism>
<evidence type="ECO:0000313" key="18">
    <source>
        <dbReference type="EMBL" id="KAJ0224839.1"/>
    </source>
</evidence>
<dbReference type="Pfam" id="PF00069">
    <property type="entry name" value="Pkinase"/>
    <property type="match status" value="1"/>
</dbReference>
<keyword evidence="6" id="KW-0808">Transferase</keyword>
<feature type="binding site" evidence="16">
    <location>
        <position position="56"/>
    </location>
    <ligand>
        <name>ATP</name>
        <dbReference type="ChEBI" id="CHEBI:30616"/>
    </ligand>
</feature>
<dbReference type="SMART" id="SM00220">
    <property type="entry name" value="S_TKc"/>
    <property type="match status" value="2"/>
</dbReference>
<gene>
    <name evidence="18" type="ORF">LSAT_V11C100034530</name>
</gene>
<dbReference type="GO" id="GO:0004672">
    <property type="term" value="F:protein kinase activity"/>
    <property type="evidence" value="ECO:0000318"/>
    <property type="project" value="GO_Central"/>
</dbReference>
<evidence type="ECO:0000256" key="11">
    <source>
        <dbReference type="ARBA" id="ARBA00022840"/>
    </source>
</evidence>
<dbReference type="PANTHER" id="PTHR27003:SF359">
    <property type="entry name" value="SERINE_THREONINE-PROTEIN KINASE UNC-51-RELATED"/>
    <property type="match status" value="1"/>
</dbReference>
<dbReference type="InterPro" id="IPR017441">
    <property type="entry name" value="Protein_kinase_ATP_BS"/>
</dbReference>
<keyword evidence="14" id="KW-0675">Receptor</keyword>
<dbReference type="GO" id="GO:0002229">
    <property type="term" value="P:defense response to oomycetes"/>
    <property type="evidence" value="ECO:0007669"/>
    <property type="project" value="UniProtKB-ARBA"/>
</dbReference>
<feature type="domain" description="Protein kinase" evidence="17">
    <location>
        <begin position="25"/>
        <end position="312"/>
    </location>
</feature>
<evidence type="ECO:0000256" key="1">
    <source>
        <dbReference type="ARBA" id="ARBA00004251"/>
    </source>
</evidence>
<evidence type="ECO:0000256" key="4">
    <source>
        <dbReference type="ARBA" id="ARBA00022475"/>
    </source>
</evidence>
<dbReference type="SUPFAM" id="SSF56112">
    <property type="entry name" value="Protein kinase-like (PK-like)"/>
    <property type="match status" value="2"/>
</dbReference>
<feature type="domain" description="Protein kinase" evidence="17">
    <location>
        <begin position="345"/>
        <end position="604"/>
    </location>
</feature>
<comment type="similarity">
    <text evidence="2">In the N-terminal section; belongs to the leguminous lectin family.</text>
</comment>
<keyword evidence="7" id="KW-0812">Transmembrane</keyword>
<dbReference type="FunFam" id="3.30.200.20:FF:000039">
    <property type="entry name" value="receptor-like protein kinase FERONIA"/>
    <property type="match status" value="1"/>
</dbReference>
<dbReference type="Pfam" id="PF07714">
    <property type="entry name" value="PK_Tyr_Ser-Thr"/>
    <property type="match status" value="1"/>
</dbReference>
<evidence type="ECO:0000256" key="7">
    <source>
        <dbReference type="ARBA" id="ARBA00022692"/>
    </source>
</evidence>
<keyword evidence="9 16" id="KW-0547">Nucleotide-binding</keyword>
<evidence type="ECO:0000256" key="6">
    <source>
        <dbReference type="ARBA" id="ARBA00022679"/>
    </source>
</evidence>
<keyword evidence="19" id="KW-1185">Reference proteome</keyword>
<keyword evidence="8" id="KW-0732">Signal</keyword>
<name>A0A9R1XWL4_LACSA</name>
<dbReference type="Gene3D" id="3.30.200.20">
    <property type="entry name" value="Phosphorylase Kinase, domain 1"/>
    <property type="match status" value="2"/>
</dbReference>
<evidence type="ECO:0000313" key="19">
    <source>
        <dbReference type="Proteomes" id="UP000235145"/>
    </source>
</evidence>
<dbReference type="GO" id="GO:0004714">
    <property type="term" value="F:transmembrane receptor protein tyrosine kinase activity"/>
    <property type="evidence" value="ECO:0007669"/>
    <property type="project" value="InterPro"/>
</dbReference>
<dbReference type="InterPro" id="IPR045272">
    <property type="entry name" value="ANXUR1/2-like"/>
</dbReference>
<keyword evidence="4" id="KW-1003">Cell membrane</keyword>
<sequence length="649" mass="74676">MSSSEVNLEKYRIPLEEIIHATNNFSFDTLIGDGGFGMVYKGQLSKHSQNHIVAIKRLNQDGYQGNNEFLHELEMVSSFHHPNIISFIGYYNDANEMILVYEYAANGSLDHHLQNPNKRRCMTWAQRLKICLGVARGLKYLHSGLGEHMRVIHRDMKSANILLDENLDAKICDFGLSRFGPRNQPDSEVLLTKASGTRFYIDPIYNERGRLWKESDVYSFGVVLFEMSSGMLAYAKCFGETKEQYLMDLVRSYYEDDQKDDELEKFIDPILKGHVDMKSFRMFNEIAYECVNLSLKERPTMERIIRKIEQAMDLQNNYATSSITTRNLESFRIPLNKINLATENFKANTCIGGGRFYAMYIGKLSNQWENRLVAIKRLKQGEHEYFHNELHIILSFHHQNIIPFIGYCDEGNEMIIVYEYATNGSVNDHIKDPNKRSSLTWAQRLKICIGAARGLEYLHSGLGEDNDVVHGNFKSENVLLDKNFEAKICDFHFSIQGPINKPSIRHNKKPVDIEFYMNPIFEESIFHKEADVYSLGMILVEMFSGRLANEPSSLGDDKPQYLGDLFIRNYSELDRLIDPLIRDQINSTCYEAFTEIAYECITFYGFGGCPTMETIIEMLEAAADFQGIEVISKNVLGLKLNPKLQNKKI</sequence>
<dbReference type="FunFam" id="1.10.510.10:FF:000240">
    <property type="entry name" value="Lectin-domain containing receptor kinase A4.3"/>
    <property type="match status" value="1"/>
</dbReference>
<evidence type="ECO:0000256" key="14">
    <source>
        <dbReference type="ARBA" id="ARBA00023170"/>
    </source>
</evidence>
<keyword evidence="13" id="KW-0472">Membrane</keyword>
<comment type="similarity">
    <text evidence="3">In the C-terminal section; belongs to the protein kinase superfamily. Ser/Thr protein kinase family.</text>
</comment>
<dbReference type="InterPro" id="IPR000719">
    <property type="entry name" value="Prot_kinase_dom"/>
</dbReference>
<dbReference type="InterPro" id="IPR001245">
    <property type="entry name" value="Ser-Thr/Tyr_kinase_cat_dom"/>
</dbReference>
<evidence type="ECO:0000256" key="2">
    <source>
        <dbReference type="ARBA" id="ARBA00008536"/>
    </source>
</evidence>
<reference evidence="18 19" key="1">
    <citation type="journal article" date="2017" name="Nat. Commun.">
        <title>Genome assembly with in vitro proximity ligation data and whole-genome triplication in lettuce.</title>
        <authorList>
            <person name="Reyes-Chin-Wo S."/>
            <person name="Wang Z."/>
            <person name="Yang X."/>
            <person name="Kozik A."/>
            <person name="Arikit S."/>
            <person name="Song C."/>
            <person name="Xia L."/>
            <person name="Froenicke L."/>
            <person name="Lavelle D.O."/>
            <person name="Truco M.J."/>
            <person name="Xia R."/>
            <person name="Zhu S."/>
            <person name="Xu C."/>
            <person name="Xu H."/>
            <person name="Xu X."/>
            <person name="Cox K."/>
            <person name="Korf I."/>
            <person name="Meyers B.C."/>
            <person name="Michelmore R.W."/>
        </authorList>
    </citation>
    <scope>NUCLEOTIDE SEQUENCE [LARGE SCALE GENOMIC DNA]</scope>
    <source>
        <strain evidence="19">cv. Salinas</strain>
        <tissue evidence="18">Seedlings</tissue>
    </source>
</reference>
<accession>A0A9R1XWL4</accession>
<evidence type="ECO:0000256" key="9">
    <source>
        <dbReference type="ARBA" id="ARBA00022741"/>
    </source>
</evidence>
<dbReference type="GO" id="GO:0005886">
    <property type="term" value="C:plasma membrane"/>
    <property type="evidence" value="ECO:0000318"/>
    <property type="project" value="GO_Central"/>
</dbReference>
<dbReference type="InterPro" id="IPR008271">
    <property type="entry name" value="Ser/Thr_kinase_AS"/>
</dbReference>
<evidence type="ECO:0000256" key="8">
    <source>
        <dbReference type="ARBA" id="ARBA00022729"/>
    </source>
</evidence>
<dbReference type="InterPro" id="IPR011009">
    <property type="entry name" value="Kinase-like_dom_sf"/>
</dbReference>
<dbReference type="PROSITE" id="PS00107">
    <property type="entry name" value="PROTEIN_KINASE_ATP"/>
    <property type="match status" value="1"/>
</dbReference>
<evidence type="ECO:0000256" key="3">
    <source>
        <dbReference type="ARBA" id="ARBA00010217"/>
    </source>
</evidence>
<dbReference type="Proteomes" id="UP000235145">
    <property type="component" value="Unassembled WGS sequence"/>
</dbReference>
<dbReference type="AlphaFoldDB" id="A0A9R1XWL4"/>
<evidence type="ECO:0000256" key="15">
    <source>
        <dbReference type="ARBA" id="ARBA00023180"/>
    </source>
</evidence>
<keyword evidence="15" id="KW-0325">Glycoprotein</keyword>
<keyword evidence="12" id="KW-1133">Transmembrane helix</keyword>
<comment type="caution">
    <text evidence="18">The sequence shown here is derived from an EMBL/GenBank/DDBJ whole genome shotgun (WGS) entry which is preliminary data.</text>
</comment>
<keyword evidence="11 16" id="KW-0067">ATP-binding</keyword>
<evidence type="ECO:0000256" key="10">
    <source>
        <dbReference type="ARBA" id="ARBA00022777"/>
    </source>
</evidence>
<evidence type="ECO:0000256" key="16">
    <source>
        <dbReference type="PROSITE-ProRule" id="PRU10141"/>
    </source>
</evidence>
<dbReference type="PANTHER" id="PTHR27003">
    <property type="entry name" value="OS07G0166700 PROTEIN"/>
    <property type="match status" value="1"/>
</dbReference>
<proteinExistence type="inferred from homology"/>
<evidence type="ECO:0000256" key="5">
    <source>
        <dbReference type="ARBA" id="ARBA00022527"/>
    </source>
</evidence>